<dbReference type="SUPFAM" id="SSF53383">
    <property type="entry name" value="PLP-dependent transferases"/>
    <property type="match status" value="1"/>
</dbReference>
<dbReference type="InterPro" id="IPR000192">
    <property type="entry name" value="Aminotrans_V_dom"/>
</dbReference>
<protein>
    <submittedName>
        <fullName evidence="11">Cysteine desulfurase</fullName>
        <ecNumber evidence="11">2.8.1.7</ecNumber>
    </submittedName>
</protein>
<evidence type="ECO:0000313" key="12">
    <source>
        <dbReference type="Proteomes" id="UP000271587"/>
    </source>
</evidence>
<accession>A0A3G6IZQ1</accession>
<evidence type="ECO:0000256" key="7">
    <source>
        <dbReference type="ARBA" id="ARBA00023014"/>
    </source>
</evidence>
<dbReference type="AlphaFoldDB" id="A0A3G6IZQ1"/>
<keyword evidence="9" id="KW-0175">Coiled coil</keyword>
<dbReference type="RefSeq" id="WP_123933716.1">
    <property type="nucleotide sequence ID" value="NZ_CP033897.1"/>
</dbReference>
<dbReference type="OrthoDB" id="9808002at2"/>
<sequence>MPHYFDHAATTPMREAAKRIWLEHASALNPGGQYASGRKARSVLDSAREEIATLLGCDPIEVIFCASGTEADNLALQGLWRRSGGTIAASGIEHPAVLETVRGLEHQGAAVRWLPVSSKGEVHEFESTIQGVDLITCMWANNETGALQPVQQICDAAGDAPVHVDAVQAVGHVPVDFHALGATTLAASAHKFGGPRGLGILLAKRSPAPSPVLFGGGQERGIRPGTNDVAAAAATAAALKEAVAEMEAESQRLRSLQTRLLDVVASIENTQIHTPDHCLPGHVHASFLGAEADSLIMLLDSQGFEASTGSACSNGVNRASEVLLSMGVPVANARSAIRFSLGYTTTTADVEALIRALPDVVARARLAGMA</sequence>
<dbReference type="PANTHER" id="PTHR11601">
    <property type="entry name" value="CYSTEINE DESULFURYLASE FAMILY MEMBER"/>
    <property type="match status" value="1"/>
</dbReference>
<gene>
    <name evidence="11" type="primary">iscS</name>
    <name evidence="11" type="ORF">CGERO_04715</name>
</gene>
<evidence type="ECO:0000256" key="8">
    <source>
        <dbReference type="ARBA" id="ARBA00050776"/>
    </source>
</evidence>
<dbReference type="KEGG" id="cgk:CGERO_04715"/>
<dbReference type="InterPro" id="IPR015422">
    <property type="entry name" value="PyrdxlP-dep_Trfase_small"/>
</dbReference>
<reference evidence="11 12" key="1">
    <citation type="submission" date="2018-11" db="EMBL/GenBank/DDBJ databases">
        <authorList>
            <person name="Kleinhagauer T."/>
            <person name="Glaeser S.P."/>
            <person name="Spergser J."/>
            <person name="Ruckert C."/>
            <person name="Kaempfer P."/>
            <person name="Busse H.-J."/>
        </authorList>
    </citation>
    <scope>NUCLEOTIDE SEQUENCE [LARGE SCALE GENOMIC DNA]</scope>
    <source>
        <strain evidence="11 12">W8</strain>
    </source>
</reference>
<evidence type="ECO:0000256" key="1">
    <source>
        <dbReference type="ARBA" id="ARBA00001933"/>
    </source>
</evidence>
<evidence type="ECO:0000259" key="10">
    <source>
        <dbReference type="Pfam" id="PF00266"/>
    </source>
</evidence>
<dbReference type="InterPro" id="IPR016454">
    <property type="entry name" value="Cysteine_dSase"/>
</dbReference>
<evidence type="ECO:0000256" key="4">
    <source>
        <dbReference type="ARBA" id="ARBA00022723"/>
    </source>
</evidence>
<feature type="domain" description="Aminotransferase class V" evidence="10">
    <location>
        <begin position="4"/>
        <end position="353"/>
    </location>
</feature>
<dbReference type="Pfam" id="PF00266">
    <property type="entry name" value="Aminotran_5"/>
    <property type="match status" value="1"/>
</dbReference>
<name>A0A3G6IZQ1_9CORY</name>
<keyword evidence="5" id="KW-0663">Pyridoxal phosphate</keyword>
<comment type="similarity">
    <text evidence="2">Belongs to the class-V pyridoxal-phosphate-dependent aminotransferase family. NifS/IscS subfamily.</text>
</comment>
<evidence type="ECO:0000313" key="11">
    <source>
        <dbReference type="EMBL" id="AZA11259.1"/>
    </source>
</evidence>
<dbReference type="Gene3D" id="3.40.640.10">
    <property type="entry name" value="Type I PLP-dependent aspartate aminotransferase-like (Major domain)"/>
    <property type="match status" value="1"/>
</dbReference>
<proteinExistence type="inferred from homology"/>
<feature type="coiled-coil region" evidence="9">
    <location>
        <begin position="229"/>
        <end position="259"/>
    </location>
</feature>
<dbReference type="GO" id="GO:0046872">
    <property type="term" value="F:metal ion binding"/>
    <property type="evidence" value="ECO:0007669"/>
    <property type="project" value="UniProtKB-KW"/>
</dbReference>
<keyword evidence="6" id="KW-0408">Iron</keyword>
<dbReference type="GO" id="GO:0051536">
    <property type="term" value="F:iron-sulfur cluster binding"/>
    <property type="evidence" value="ECO:0007669"/>
    <property type="project" value="UniProtKB-KW"/>
</dbReference>
<dbReference type="GO" id="GO:0031071">
    <property type="term" value="F:cysteine desulfurase activity"/>
    <property type="evidence" value="ECO:0007669"/>
    <property type="project" value="UniProtKB-EC"/>
</dbReference>
<dbReference type="EC" id="2.8.1.7" evidence="11"/>
<dbReference type="Gene3D" id="3.90.1150.10">
    <property type="entry name" value="Aspartate Aminotransferase, domain 1"/>
    <property type="match status" value="1"/>
</dbReference>
<dbReference type="InterPro" id="IPR015424">
    <property type="entry name" value="PyrdxlP-dep_Trfase"/>
</dbReference>
<evidence type="ECO:0000256" key="2">
    <source>
        <dbReference type="ARBA" id="ARBA00006490"/>
    </source>
</evidence>
<dbReference type="Gene3D" id="1.10.260.50">
    <property type="match status" value="1"/>
</dbReference>
<dbReference type="PIRSF" id="PIRSF005572">
    <property type="entry name" value="NifS"/>
    <property type="match status" value="1"/>
</dbReference>
<evidence type="ECO:0000256" key="5">
    <source>
        <dbReference type="ARBA" id="ARBA00022898"/>
    </source>
</evidence>
<organism evidence="11 12">
    <name type="scientific">Corynebacterium gerontici</name>
    <dbReference type="NCBI Taxonomy" id="2079234"/>
    <lineage>
        <taxon>Bacteria</taxon>
        <taxon>Bacillati</taxon>
        <taxon>Actinomycetota</taxon>
        <taxon>Actinomycetes</taxon>
        <taxon>Mycobacteriales</taxon>
        <taxon>Corynebacteriaceae</taxon>
        <taxon>Corynebacterium</taxon>
    </lineage>
</organism>
<dbReference type="InterPro" id="IPR015421">
    <property type="entry name" value="PyrdxlP-dep_Trfase_major"/>
</dbReference>
<keyword evidence="12" id="KW-1185">Reference proteome</keyword>
<evidence type="ECO:0000256" key="6">
    <source>
        <dbReference type="ARBA" id="ARBA00023004"/>
    </source>
</evidence>
<keyword evidence="7" id="KW-0411">Iron-sulfur</keyword>
<dbReference type="PANTHER" id="PTHR11601:SF34">
    <property type="entry name" value="CYSTEINE DESULFURASE"/>
    <property type="match status" value="1"/>
</dbReference>
<dbReference type="EMBL" id="CP033897">
    <property type="protein sequence ID" value="AZA11259.1"/>
    <property type="molecule type" value="Genomic_DNA"/>
</dbReference>
<evidence type="ECO:0000256" key="9">
    <source>
        <dbReference type="SAM" id="Coils"/>
    </source>
</evidence>
<evidence type="ECO:0000256" key="3">
    <source>
        <dbReference type="ARBA" id="ARBA00022679"/>
    </source>
</evidence>
<comment type="catalytic activity">
    <reaction evidence="8">
        <text>(sulfur carrier)-H + L-cysteine = (sulfur carrier)-SH + L-alanine</text>
        <dbReference type="Rhea" id="RHEA:43892"/>
        <dbReference type="Rhea" id="RHEA-COMP:14737"/>
        <dbReference type="Rhea" id="RHEA-COMP:14739"/>
        <dbReference type="ChEBI" id="CHEBI:29917"/>
        <dbReference type="ChEBI" id="CHEBI:35235"/>
        <dbReference type="ChEBI" id="CHEBI:57972"/>
        <dbReference type="ChEBI" id="CHEBI:64428"/>
        <dbReference type="EC" id="2.8.1.7"/>
    </reaction>
</comment>
<dbReference type="Proteomes" id="UP000271587">
    <property type="component" value="Chromosome"/>
</dbReference>
<comment type="cofactor">
    <cofactor evidence="1">
        <name>pyridoxal 5'-phosphate</name>
        <dbReference type="ChEBI" id="CHEBI:597326"/>
    </cofactor>
</comment>
<keyword evidence="3 11" id="KW-0808">Transferase</keyword>
<keyword evidence="4" id="KW-0479">Metal-binding</keyword>